<dbReference type="EMBL" id="JBHTJT010000009">
    <property type="protein sequence ID" value="MFD0980005.1"/>
    <property type="molecule type" value="Genomic_DNA"/>
</dbReference>
<reference evidence="3" key="1">
    <citation type="journal article" date="2019" name="Int. J. Syst. Evol. Microbiol.">
        <title>The Global Catalogue of Microorganisms (GCM) 10K type strain sequencing project: providing services to taxonomists for standard genome sequencing and annotation.</title>
        <authorList>
            <consortium name="The Broad Institute Genomics Platform"/>
            <consortium name="The Broad Institute Genome Sequencing Center for Infectious Disease"/>
            <person name="Wu L."/>
            <person name="Ma J."/>
        </authorList>
    </citation>
    <scope>NUCLEOTIDE SEQUENCE [LARGE SCALE GENOMIC DNA]</scope>
    <source>
        <strain evidence="3">CCUG 60524</strain>
    </source>
</reference>
<evidence type="ECO:0000313" key="2">
    <source>
        <dbReference type="EMBL" id="MFD0980005.1"/>
    </source>
</evidence>
<feature type="transmembrane region" description="Helical" evidence="1">
    <location>
        <begin position="14"/>
        <end position="33"/>
    </location>
</feature>
<evidence type="ECO:0000256" key="1">
    <source>
        <dbReference type="SAM" id="Phobius"/>
    </source>
</evidence>
<keyword evidence="3" id="KW-1185">Reference proteome</keyword>
<comment type="caution">
    <text evidence="2">The sequence shown here is derived from an EMBL/GenBank/DDBJ whole genome shotgun (WGS) entry which is preliminary data.</text>
</comment>
<protein>
    <submittedName>
        <fullName evidence="2">Uncharacterized protein</fullName>
    </submittedName>
</protein>
<accession>A0ABW3IQK3</accession>
<dbReference type="Proteomes" id="UP001597108">
    <property type="component" value="Unassembled WGS sequence"/>
</dbReference>
<keyword evidence="1" id="KW-0472">Membrane</keyword>
<evidence type="ECO:0000313" key="3">
    <source>
        <dbReference type="Proteomes" id="UP001597108"/>
    </source>
</evidence>
<dbReference type="RefSeq" id="WP_386074343.1">
    <property type="nucleotide sequence ID" value="NZ_JBHTJT010000009.1"/>
</dbReference>
<sequence length="128" mass="13513">MNTPEWLKPGIKGALIGAVFVAIVGFAWGGWVTGGTARDMAMKISRDDVVSAMVPVCLDIARTDPERVEKLATIRAASTYQRRDAVMKAGWATVPGAEAPDREIAQACLASLDLNVTPESAPTAVDEG</sequence>
<keyword evidence="1" id="KW-1133">Transmembrane helix</keyword>
<organism evidence="2 3">
    <name type="scientific">Tropicimonas aquimaris</name>
    <dbReference type="NCBI Taxonomy" id="914152"/>
    <lineage>
        <taxon>Bacteria</taxon>
        <taxon>Pseudomonadati</taxon>
        <taxon>Pseudomonadota</taxon>
        <taxon>Alphaproteobacteria</taxon>
        <taxon>Rhodobacterales</taxon>
        <taxon>Roseobacteraceae</taxon>
        <taxon>Tropicimonas</taxon>
    </lineage>
</organism>
<gene>
    <name evidence="2" type="ORF">ACFQ2S_10105</name>
</gene>
<proteinExistence type="predicted"/>
<name>A0ABW3IQK3_9RHOB</name>
<keyword evidence="1" id="KW-0812">Transmembrane</keyword>